<dbReference type="AlphaFoldDB" id="A0A5B7GCR4"/>
<sequence>MVLEPRYLREGYTYTSSNLDVYSRLRVYSESNELTKIIKPTTFRPASEWTFRDIPGPFPLRPAAQTIW</sequence>
<proteinExistence type="predicted"/>
<organism evidence="1 2">
    <name type="scientific">Portunus trituberculatus</name>
    <name type="common">Swimming crab</name>
    <name type="synonym">Neptunus trituberculatus</name>
    <dbReference type="NCBI Taxonomy" id="210409"/>
    <lineage>
        <taxon>Eukaryota</taxon>
        <taxon>Metazoa</taxon>
        <taxon>Ecdysozoa</taxon>
        <taxon>Arthropoda</taxon>
        <taxon>Crustacea</taxon>
        <taxon>Multicrustacea</taxon>
        <taxon>Malacostraca</taxon>
        <taxon>Eumalacostraca</taxon>
        <taxon>Eucarida</taxon>
        <taxon>Decapoda</taxon>
        <taxon>Pleocyemata</taxon>
        <taxon>Brachyura</taxon>
        <taxon>Eubrachyura</taxon>
        <taxon>Portunoidea</taxon>
        <taxon>Portunidae</taxon>
        <taxon>Portuninae</taxon>
        <taxon>Portunus</taxon>
    </lineage>
</organism>
<gene>
    <name evidence="1" type="ORF">E2C01_048234</name>
</gene>
<keyword evidence="2" id="KW-1185">Reference proteome</keyword>
<dbReference type="Proteomes" id="UP000324222">
    <property type="component" value="Unassembled WGS sequence"/>
</dbReference>
<evidence type="ECO:0000313" key="1">
    <source>
        <dbReference type="EMBL" id="MPC54324.1"/>
    </source>
</evidence>
<reference evidence="1 2" key="1">
    <citation type="submission" date="2019-05" db="EMBL/GenBank/DDBJ databases">
        <title>Another draft genome of Portunus trituberculatus and its Hox gene families provides insights of decapod evolution.</title>
        <authorList>
            <person name="Jeong J.-H."/>
            <person name="Song I."/>
            <person name="Kim S."/>
            <person name="Choi T."/>
            <person name="Kim D."/>
            <person name="Ryu S."/>
            <person name="Kim W."/>
        </authorList>
    </citation>
    <scope>NUCLEOTIDE SEQUENCE [LARGE SCALE GENOMIC DNA]</scope>
    <source>
        <tissue evidence="1">Muscle</tissue>
    </source>
</reference>
<comment type="caution">
    <text evidence="1">The sequence shown here is derived from an EMBL/GenBank/DDBJ whole genome shotgun (WGS) entry which is preliminary data.</text>
</comment>
<protein>
    <submittedName>
        <fullName evidence="1">Uncharacterized protein</fullName>
    </submittedName>
</protein>
<dbReference type="EMBL" id="VSRR010012270">
    <property type="protein sequence ID" value="MPC54324.1"/>
    <property type="molecule type" value="Genomic_DNA"/>
</dbReference>
<accession>A0A5B7GCR4</accession>
<evidence type="ECO:0000313" key="2">
    <source>
        <dbReference type="Proteomes" id="UP000324222"/>
    </source>
</evidence>
<name>A0A5B7GCR4_PORTR</name>